<gene>
    <name evidence="2" type="ORF">GCM10010211_58040</name>
</gene>
<evidence type="ECO:0000313" key="3">
    <source>
        <dbReference type="Proteomes" id="UP000654471"/>
    </source>
</evidence>
<organism evidence="2 3">
    <name type="scientific">Streptomyces albospinus</name>
    <dbReference type="NCBI Taxonomy" id="285515"/>
    <lineage>
        <taxon>Bacteria</taxon>
        <taxon>Bacillati</taxon>
        <taxon>Actinomycetota</taxon>
        <taxon>Actinomycetes</taxon>
        <taxon>Kitasatosporales</taxon>
        <taxon>Streptomycetaceae</taxon>
        <taxon>Streptomyces</taxon>
    </lineage>
</organism>
<name>A0ABQ2VG25_9ACTN</name>
<reference evidence="3" key="1">
    <citation type="journal article" date="2019" name="Int. J. Syst. Evol. Microbiol.">
        <title>The Global Catalogue of Microorganisms (GCM) 10K type strain sequencing project: providing services to taxonomists for standard genome sequencing and annotation.</title>
        <authorList>
            <consortium name="The Broad Institute Genomics Platform"/>
            <consortium name="The Broad Institute Genome Sequencing Center for Infectious Disease"/>
            <person name="Wu L."/>
            <person name="Ma J."/>
        </authorList>
    </citation>
    <scope>NUCLEOTIDE SEQUENCE [LARGE SCALE GENOMIC DNA]</scope>
    <source>
        <strain evidence="3">JCM 3399</strain>
    </source>
</reference>
<evidence type="ECO:0000313" key="2">
    <source>
        <dbReference type="EMBL" id="GGU84458.1"/>
    </source>
</evidence>
<comment type="caution">
    <text evidence="2">The sequence shown here is derived from an EMBL/GenBank/DDBJ whole genome shotgun (WGS) entry which is preliminary data.</text>
</comment>
<sequence>MEAVAALSYLPTHRTGEHDMQNMDNNGCAEKAAKKGQGRGLQGPLLKGGVPRAVMP</sequence>
<proteinExistence type="predicted"/>
<evidence type="ECO:0000256" key="1">
    <source>
        <dbReference type="SAM" id="MobiDB-lite"/>
    </source>
</evidence>
<keyword evidence="3" id="KW-1185">Reference proteome</keyword>
<feature type="region of interest" description="Disordered" evidence="1">
    <location>
        <begin position="1"/>
        <end position="56"/>
    </location>
</feature>
<protein>
    <submittedName>
        <fullName evidence="2">Uncharacterized protein</fullName>
    </submittedName>
</protein>
<dbReference type="EMBL" id="BMRP01000025">
    <property type="protein sequence ID" value="GGU84458.1"/>
    <property type="molecule type" value="Genomic_DNA"/>
</dbReference>
<accession>A0ABQ2VG25</accession>
<dbReference type="Proteomes" id="UP000654471">
    <property type="component" value="Unassembled WGS sequence"/>
</dbReference>